<gene>
    <name evidence="5" type="ORF">NEZAVI_LOCUS1485</name>
</gene>
<keyword evidence="6" id="KW-1185">Reference proteome</keyword>
<dbReference type="Proteomes" id="UP001152798">
    <property type="component" value="Chromosome 1"/>
</dbReference>
<feature type="compositionally biased region" description="Basic and acidic residues" evidence="3">
    <location>
        <begin position="208"/>
        <end position="235"/>
    </location>
</feature>
<feature type="compositionally biased region" description="Basic and acidic residues" evidence="3">
    <location>
        <begin position="175"/>
        <end position="199"/>
    </location>
</feature>
<proteinExistence type="inferred from homology"/>
<feature type="compositionally biased region" description="Basic and acidic residues" evidence="3">
    <location>
        <begin position="242"/>
        <end position="255"/>
    </location>
</feature>
<evidence type="ECO:0000256" key="2">
    <source>
        <dbReference type="ARBA" id="ARBA00023054"/>
    </source>
</evidence>
<evidence type="ECO:0000313" key="6">
    <source>
        <dbReference type="Proteomes" id="UP001152798"/>
    </source>
</evidence>
<feature type="compositionally biased region" description="Basic and acidic residues" evidence="3">
    <location>
        <begin position="269"/>
        <end position="288"/>
    </location>
</feature>
<feature type="region of interest" description="Disordered" evidence="3">
    <location>
        <begin position="165"/>
        <end position="291"/>
    </location>
</feature>
<evidence type="ECO:0000313" key="5">
    <source>
        <dbReference type="EMBL" id="CAH1390253.1"/>
    </source>
</evidence>
<accession>A0A9P0GXZ1</accession>
<evidence type="ECO:0000259" key="4">
    <source>
        <dbReference type="Pfam" id="PF09745"/>
    </source>
</evidence>
<feature type="compositionally biased region" description="Basic and acidic residues" evidence="3">
    <location>
        <begin position="14"/>
        <end position="27"/>
    </location>
</feature>
<dbReference type="InterPro" id="IPR042816">
    <property type="entry name" value="Nsrp1"/>
</dbReference>
<dbReference type="Pfam" id="PF09745">
    <property type="entry name" value="NSRP1_N"/>
    <property type="match status" value="1"/>
</dbReference>
<feature type="compositionally biased region" description="Low complexity" evidence="3">
    <location>
        <begin position="257"/>
        <end position="267"/>
    </location>
</feature>
<protein>
    <recommendedName>
        <fullName evidence="4">Nuclear speckle splicing regulatory protein 1 N-terminal domain-containing protein</fullName>
    </recommendedName>
</protein>
<sequence length="347" mass="39839">MVQKHAAFGDDSDSDKSDGGGTDWAKKALKTGDKISIKRQTKIEMQRALDQDSTVYQYDEVYDQMEKGKQEKYQRDKDRKPKYIQKLLVSAEKRKIENERRIERQVQKEREAEGDEFKDKETFVTAAYKKKLEEFAKLDAEQRRQDMLEDICDVSKQQDISGFYRHLYQQTMSGPKEDSPSKNNVSKDESDTPKKDSHRQVHQSGNGHNEDISVKNNLSKEEKKSDSKKVDLKKDRQYRKRKESESSVEKNKDSDGDTSSSSSSSGESDSEKSSHSETEDPKRIRSKEYSSTVEVVPAEVITVSEPAILPNPEPLISIWEKRTVGHVFDAALKRYLERKNARLAAVS</sequence>
<comment type="similarity">
    <text evidence="1">Belongs to the NSRP1 family.</text>
</comment>
<dbReference type="AlphaFoldDB" id="A0A9P0GXZ1"/>
<organism evidence="5 6">
    <name type="scientific">Nezara viridula</name>
    <name type="common">Southern green stink bug</name>
    <name type="synonym">Cimex viridulus</name>
    <dbReference type="NCBI Taxonomy" id="85310"/>
    <lineage>
        <taxon>Eukaryota</taxon>
        <taxon>Metazoa</taxon>
        <taxon>Ecdysozoa</taxon>
        <taxon>Arthropoda</taxon>
        <taxon>Hexapoda</taxon>
        <taxon>Insecta</taxon>
        <taxon>Pterygota</taxon>
        <taxon>Neoptera</taxon>
        <taxon>Paraneoptera</taxon>
        <taxon>Hemiptera</taxon>
        <taxon>Heteroptera</taxon>
        <taxon>Panheteroptera</taxon>
        <taxon>Pentatomomorpha</taxon>
        <taxon>Pentatomoidea</taxon>
        <taxon>Pentatomidae</taxon>
        <taxon>Pentatominae</taxon>
        <taxon>Nezara</taxon>
    </lineage>
</organism>
<dbReference type="OrthoDB" id="446635at2759"/>
<name>A0A9P0GXZ1_NEZVI</name>
<dbReference type="PANTHER" id="PTHR31938">
    <property type="entry name" value="NUCLEAR SPECKLE SPLICING REGULATORY PROTEIN 1"/>
    <property type="match status" value="1"/>
</dbReference>
<dbReference type="EMBL" id="OV725077">
    <property type="protein sequence ID" value="CAH1390253.1"/>
    <property type="molecule type" value="Genomic_DNA"/>
</dbReference>
<feature type="domain" description="Nuclear speckle splicing regulatory protein 1 N-terminal" evidence="4">
    <location>
        <begin position="42"/>
        <end position="157"/>
    </location>
</feature>
<dbReference type="PANTHER" id="PTHR31938:SF4">
    <property type="entry name" value="NUCLEAR SPECKLE SPLICING REGULATORY PROTEIN 1"/>
    <property type="match status" value="1"/>
</dbReference>
<dbReference type="InterPro" id="IPR018612">
    <property type="entry name" value="NSRP1_N"/>
</dbReference>
<keyword evidence="2" id="KW-0175">Coiled coil</keyword>
<feature type="region of interest" description="Disordered" evidence="3">
    <location>
        <begin position="1"/>
        <end position="27"/>
    </location>
</feature>
<dbReference type="GO" id="GO:0000381">
    <property type="term" value="P:regulation of alternative mRNA splicing, via spliceosome"/>
    <property type="evidence" value="ECO:0007669"/>
    <property type="project" value="InterPro"/>
</dbReference>
<evidence type="ECO:0000256" key="3">
    <source>
        <dbReference type="SAM" id="MobiDB-lite"/>
    </source>
</evidence>
<evidence type="ECO:0000256" key="1">
    <source>
        <dbReference type="ARBA" id="ARBA00010126"/>
    </source>
</evidence>
<reference evidence="5" key="1">
    <citation type="submission" date="2022-01" db="EMBL/GenBank/DDBJ databases">
        <authorList>
            <person name="King R."/>
        </authorList>
    </citation>
    <scope>NUCLEOTIDE SEQUENCE</scope>
</reference>